<dbReference type="AlphaFoldDB" id="A0A367LXI6"/>
<sequence length="69" mass="7904">MSEVKELKDSLELQLKNGFDGLQKKYDLAITEVEKGNQVATELKKEIQTQKDELQKVIDQVQDLEQKGV</sequence>
<dbReference type="Proteomes" id="UP000253594">
    <property type="component" value="Unassembled WGS sequence"/>
</dbReference>
<organism evidence="2 3">
    <name type="scientific">Pseudomonas aeruginosa</name>
    <dbReference type="NCBI Taxonomy" id="287"/>
    <lineage>
        <taxon>Bacteria</taxon>
        <taxon>Pseudomonadati</taxon>
        <taxon>Pseudomonadota</taxon>
        <taxon>Gammaproteobacteria</taxon>
        <taxon>Pseudomonadales</taxon>
        <taxon>Pseudomonadaceae</taxon>
        <taxon>Pseudomonas</taxon>
    </lineage>
</organism>
<protein>
    <submittedName>
        <fullName evidence="2">Phage major capsid protein</fullName>
    </submittedName>
</protein>
<evidence type="ECO:0000256" key="1">
    <source>
        <dbReference type="SAM" id="Coils"/>
    </source>
</evidence>
<feature type="non-terminal residue" evidence="2">
    <location>
        <position position="69"/>
    </location>
</feature>
<name>A0A367LXI6_PSEAI</name>
<feature type="coiled-coil region" evidence="1">
    <location>
        <begin position="33"/>
        <end position="67"/>
    </location>
</feature>
<keyword evidence="1" id="KW-0175">Coiled coil</keyword>
<evidence type="ECO:0000313" key="2">
    <source>
        <dbReference type="EMBL" id="RCI69829.1"/>
    </source>
</evidence>
<dbReference type="EMBL" id="QORE01002678">
    <property type="protein sequence ID" value="RCI69829.1"/>
    <property type="molecule type" value="Genomic_DNA"/>
</dbReference>
<reference evidence="2 3" key="1">
    <citation type="submission" date="2018-07" db="EMBL/GenBank/DDBJ databases">
        <title>Mechanisms of high-level aminoglycoside resistance among Gram-negative pathogens in Brazil.</title>
        <authorList>
            <person name="Ballaben A.S."/>
            <person name="Darini A.L.C."/>
            <person name="Doi Y."/>
        </authorList>
    </citation>
    <scope>NUCLEOTIDE SEQUENCE [LARGE SCALE GENOMIC DNA]</scope>
    <source>
        <strain evidence="2 3">B2-305</strain>
    </source>
</reference>
<accession>A0A367LXI6</accession>
<gene>
    <name evidence="2" type="ORF">DT376_37850</name>
</gene>
<comment type="caution">
    <text evidence="2">The sequence shown here is derived from an EMBL/GenBank/DDBJ whole genome shotgun (WGS) entry which is preliminary data.</text>
</comment>
<evidence type="ECO:0000313" key="3">
    <source>
        <dbReference type="Proteomes" id="UP000253594"/>
    </source>
</evidence>
<proteinExistence type="predicted"/>